<organism evidence="10 12">
    <name type="scientific">Ramazzottius varieornatus</name>
    <name type="common">Water bear</name>
    <name type="synonym">Tardigrade</name>
    <dbReference type="NCBI Taxonomy" id="947166"/>
    <lineage>
        <taxon>Eukaryota</taxon>
        <taxon>Metazoa</taxon>
        <taxon>Ecdysozoa</taxon>
        <taxon>Tardigrada</taxon>
        <taxon>Eutardigrada</taxon>
        <taxon>Parachela</taxon>
        <taxon>Hypsibioidea</taxon>
        <taxon>Ramazzottiidae</taxon>
        <taxon>Ramazzottius</taxon>
    </lineage>
</organism>
<dbReference type="EMBL" id="BDGG01000004">
    <property type="protein sequence ID" value="GAU98205.1"/>
    <property type="molecule type" value="Genomic_DNA"/>
</dbReference>
<reference evidence="10 12" key="1">
    <citation type="journal article" date="2016" name="Nat. Commun.">
        <title>Extremotolerant tardigrade genome and improved radiotolerance of human cultured cells by tardigrade-unique protein.</title>
        <authorList>
            <person name="Hashimoto T."/>
            <person name="Horikawa D.D."/>
            <person name="Saito Y."/>
            <person name="Kuwahara H."/>
            <person name="Kozuka-Hata H."/>
            <person name="Shin-I T."/>
            <person name="Minakuchi Y."/>
            <person name="Ohishi K."/>
            <person name="Motoyama A."/>
            <person name="Aizu T."/>
            <person name="Enomoto A."/>
            <person name="Kondo K."/>
            <person name="Tanaka S."/>
            <person name="Hara Y."/>
            <person name="Koshikawa S."/>
            <person name="Sagara H."/>
            <person name="Miura T."/>
            <person name="Yokobori S."/>
            <person name="Miyagawa K."/>
            <person name="Suzuki Y."/>
            <person name="Kubo T."/>
            <person name="Oyama M."/>
            <person name="Kohara Y."/>
            <person name="Fujiyama A."/>
            <person name="Arakawa K."/>
            <person name="Katayama T."/>
            <person name="Toyoda A."/>
            <person name="Kunieda T."/>
        </authorList>
    </citation>
    <scope>NUCLEOTIDE SEQUENCE [LARGE SCALE GENOMIC DNA]</scope>
    <source>
        <strain evidence="10 12">YOKOZUNA-1</strain>
    </source>
</reference>
<keyword evidence="5" id="KW-0418">Kinase</keyword>
<dbReference type="Proteomes" id="UP000186922">
    <property type="component" value="Unassembled WGS sequence"/>
</dbReference>
<gene>
    <name evidence="10" type="primary">RvY_09383</name>
    <name evidence="10" type="synonym">RvY_09383.1</name>
    <name evidence="11" type="synonym">RvY_09383.2</name>
    <name evidence="10" type="ORF">RvY_09383-1</name>
    <name evidence="11" type="ORF">RvY_09383-2</name>
</gene>
<feature type="region of interest" description="Disordered" evidence="9">
    <location>
        <begin position="33"/>
        <end position="52"/>
    </location>
</feature>
<dbReference type="HAMAP" id="MF_00361">
    <property type="entry name" value="NAD_kinase"/>
    <property type="match status" value="1"/>
</dbReference>
<keyword evidence="12" id="KW-1185">Reference proteome</keyword>
<comment type="caution">
    <text evidence="10">The sequence shown here is derived from an EMBL/GenBank/DDBJ whole genome shotgun (WGS) entry which is preliminary data.</text>
</comment>
<evidence type="ECO:0000313" key="12">
    <source>
        <dbReference type="Proteomes" id="UP000186922"/>
    </source>
</evidence>
<dbReference type="FunFam" id="2.60.200.30:FF:000009">
    <property type="entry name" value="Poly(P)/ATP NAD kinase"/>
    <property type="match status" value="1"/>
</dbReference>
<name>A0A1D1VBL5_RAMVA</name>
<evidence type="ECO:0000313" key="10">
    <source>
        <dbReference type="EMBL" id="GAU98205.1"/>
    </source>
</evidence>
<dbReference type="Pfam" id="PF20143">
    <property type="entry name" value="NAD_kinase_C"/>
    <property type="match status" value="1"/>
</dbReference>
<evidence type="ECO:0000256" key="2">
    <source>
        <dbReference type="ARBA" id="ARBA00012120"/>
    </source>
</evidence>
<dbReference type="InterPro" id="IPR016064">
    <property type="entry name" value="NAD/diacylglycerol_kinase_sf"/>
</dbReference>
<dbReference type="GO" id="GO:0003951">
    <property type="term" value="F:NAD+ kinase activity"/>
    <property type="evidence" value="ECO:0007669"/>
    <property type="project" value="UniProtKB-EC"/>
</dbReference>
<evidence type="ECO:0000256" key="5">
    <source>
        <dbReference type="ARBA" id="ARBA00022777"/>
    </source>
</evidence>
<dbReference type="PANTHER" id="PTHR20275:SF0">
    <property type="entry name" value="NAD KINASE"/>
    <property type="match status" value="1"/>
</dbReference>
<dbReference type="OrthoDB" id="24581at2759"/>
<evidence type="ECO:0000256" key="6">
    <source>
        <dbReference type="ARBA" id="ARBA00022840"/>
    </source>
</evidence>
<evidence type="ECO:0000256" key="3">
    <source>
        <dbReference type="ARBA" id="ARBA00022679"/>
    </source>
</evidence>
<evidence type="ECO:0000256" key="1">
    <source>
        <dbReference type="ARBA" id="ARBA00010995"/>
    </source>
</evidence>
<dbReference type="InterPro" id="IPR017437">
    <property type="entry name" value="ATP-NAD_kinase_PpnK-typ_C"/>
</dbReference>
<evidence type="ECO:0000313" key="11">
    <source>
        <dbReference type="EMBL" id="GAU98206.1"/>
    </source>
</evidence>
<dbReference type="PANTHER" id="PTHR20275">
    <property type="entry name" value="NAD KINASE"/>
    <property type="match status" value="1"/>
</dbReference>
<evidence type="ECO:0000256" key="9">
    <source>
        <dbReference type="SAM" id="MobiDB-lite"/>
    </source>
</evidence>
<dbReference type="InterPro" id="IPR002504">
    <property type="entry name" value="NADK"/>
</dbReference>
<dbReference type="InterPro" id="IPR017438">
    <property type="entry name" value="ATP-NAD_kinase_N"/>
</dbReference>
<keyword evidence="8" id="KW-0520">NAD</keyword>
<evidence type="ECO:0000256" key="8">
    <source>
        <dbReference type="ARBA" id="ARBA00023027"/>
    </source>
</evidence>
<accession>A0A1D1VBL5</accession>
<keyword evidence="4" id="KW-0547">Nucleotide-binding</keyword>
<evidence type="ECO:0000256" key="4">
    <source>
        <dbReference type="ARBA" id="ARBA00022741"/>
    </source>
</evidence>
<dbReference type="SUPFAM" id="SSF111331">
    <property type="entry name" value="NAD kinase/diacylglycerol kinase-like"/>
    <property type="match status" value="1"/>
</dbReference>
<dbReference type="Gene3D" id="3.40.50.10330">
    <property type="entry name" value="Probable inorganic polyphosphate/atp-NAD kinase, domain 1"/>
    <property type="match status" value="1"/>
</dbReference>
<proteinExistence type="inferred from homology"/>
<comment type="similarity">
    <text evidence="1">Belongs to the NAD kinase family.</text>
</comment>
<dbReference type="EMBL" id="BDGG01000004">
    <property type="protein sequence ID" value="GAU98206.1"/>
    <property type="molecule type" value="Genomic_DNA"/>
</dbReference>
<protein>
    <recommendedName>
        <fullName evidence="2">NAD(+) kinase</fullName>
        <ecNumber evidence="2">2.7.1.23</ecNumber>
    </recommendedName>
</protein>
<dbReference type="Pfam" id="PF01513">
    <property type="entry name" value="NAD_kinase"/>
    <property type="match status" value="1"/>
</dbReference>
<keyword evidence="3" id="KW-0808">Transferase</keyword>
<dbReference type="GO" id="GO:0019674">
    <property type="term" value="P:NAD+ metabolic process"/>
    <property type="evidence" value="ECO:0007669"/>
    <property type="project" value="InterPro"/>
</dbReference>
<sequence>MNSGGDRLLVDVASPDAPLKDYDSDLNSSVLNEQISSSEREDELGRLRSSTLPNGTKDRLLSLLTVNLNGMESKTTPMKNIQTRLLEELNARRPKSLAGPSPNYRFGPKAHLLQPEQQHTTTFHDPGDTRLKWNATPQTVLVIKKIRDEDVKEPFVQLIRCLLKKNMRVLVEKSALSEQNLLACETFVSMKDQLSTFIEGCDSLNGLIDFIICLGGDGTLLYASSLFQTSVPPVMAFHLGSLGFLTPFGFEDIEEKIESVVSGHSYLTLRSRLQCVLDNTETRASPAPADSPVDGCGRDGSTFVILNDVVIDRGPSPYLVHIDLFVDGQMVTSVQGDGLIISTPTGSTAYAVAAGASIMHPAVPAIMITPICPHSLSFRPIVIPAGCELRVTVSDNARDPAWVSFDGRNRQQLSRGDSVRITSSVYPLPSICAADQMQDWFNGLAGCLHWNVRKPQKPLQQ</sequence>
<evidence type="ECO:0000256" key="7">
    <source>
        <dbReference type="ARBA" id="ARBA00022857"/>
    </source>
</evidence>
<dbReference type="EC" id="2.7.1.23" evidence="2"/>
<dbReference type="GO" id="GO:0005524">
    <property type="term" value="F:ATP binding"/>
    <property type="evidence" value="ECO:0007669"/>
    <property type="project" value="UniProtKB-KW"/>
</dbReference>
<keyword evidence="6" id="KW-0067">ATP-binding</keyword>
<dbReference type="AlphaFoldDB" id="A0A1D1VBL5"/>
<dbReference type="STRING" id="947166.A0A1D1VBL5"/>
<dbReference type="Gene3D" id="2.60.200.30">
    <property type="entry name" value="Probable inorganic polyphosphate/atp-NAD kinase, domain 2"/>
    <property type="match status" value="1"/>
</dbReference>
<dbReference type="GO" id="GO:0006741">
    <property type="term" value="P:NADP+ biosynthetic process"/>
    <property type="evidence" value="ECO:0007669"/>
    <property type="project" value="InterPro"/>
</dbReference>
<keyword evidence="7" id="KW-0521">NADP</keyword>